<accession>A0ABZ1B453</accession>
<dbReference type="Proteomes" id="UP001324287">
    <property type="component" value="Chromosome"/>
</dbReference>
<protein>
    <submittedName>
        <fullName evidence="1">Uncharacterized protein</fullName>
    </submittedName>
</protein>
<dbReference type="EMBL" id="CP141261">
    <property type="protein sequence ID" value="WRL64598.1"/>
    <property type="molecule type" value="Genomic_DNA"/>
</dbReference>
<reference evidence="1 2" key="1">
    <citation type="submission" date="2023-12" db="EMBL/GenBank/DDBJ databases">
        <title>Blastococcus brunescens sp. nov., an actonobacterium isolated from sandstone collected in sahara desert.</title>
        <authorList>
            <person name="Gtari M."/>
            <person name="Ghodhbane F."/>
        </authorList>
    </citation>
    <scope>NUCLEOTIDE SEQUENCE [LARGE SCALE GENOMIC DNA]</scope>
    <source>
        <strain evidence="1 2">BMG 8361</strain>
    </source>
</reference>
<organism evidence="1 2">
    <name type="scientific">Blastococcus brunescens</name>
    <dbReference type="NCBI Taxonomy" id="1564165"/>
    <lineage>
        <taxon>Bacteria</taxon>
        <taxon>Bacillati</taxon>
        <taxon>Actinomycetota</taxon>
        <taxon>Actinomycetes</taxon>
        <taxon>Geodermatophilales</taxon>
        <taxon>Geodermatophilaceae</taxon>
        <taxon>Blastococcus</taxon>
    </lineage>
</organism>
<gene>
    <name evidence="1" type="ORF">U6N30_02005</name>
</gene>
<keyword evidence="2" id="KW-1185">Reference proteome</keyword>
<name>A0ABZ1B453_9ACTN</name>
<proteinExistence type="predicted"/>
<evidence type="ECO:0000313" key="1">
    <source>
        <dbReference type="EMBL" id="WRL64598.1"/>
    </source>
</evidence>
<evidence type="ECO:0000313" key="2">
    <source>
        <dbReference type="Proteomes" id="UP001324287"/>
    </source>
</evidence>
<sequence>MSYAVGRAEEAEAAADEALAAADALGLDGAWSDIAVTQLRARPGLTPGGYGPASTRHWCERAGPVTSTWRCGCCSTTPRSPSRPAGSTRR</sequence>
<dbReference type="RefSeq" id="WP_324275923.1">
    <property type="nucleotide sequence ID" value="NZ_CP141261.1"/>
</dbReference>